<dbReference type="AlphaFoldDB" id="A0A7J7CIP5"/>
<organism evidence="2 3">
    <name type="scientific">Tripterygium wilfordii</name>
    <name type="common">Thunder God vine</name>
    <dbReference type="NCBI Taxonomy" id="458696"/>
    <lineage>
        <taxon>Eukaryota</taxon>
        <taxon>Viridiplantae</taxon>
        <taxon>Streptophyta</taxon>
        <taxon>Embryophyta</taxon>
        <taxon>Tracheophyta</taxon>
        <taxon>Spermatophyta</taxon>
        <taxon>Magnoliopsida</taxon>
        <taxon>eudicotyledons</taxon>
        <taxon>Gunneridae</taxon>
        <taxon>Pentapetalae</taxon>
        <taxon>rosids</taxon>
        <taxon>fabids</taxon>
        <taxon>Celastrales</taxon>
        <taxon>Celastraceae</taxon>
        <taxon>Tripterygium</taxon>
    </lineage>
</organism>
<dbReference type="Proteomes" id="UP000593562">
    <property type="component" value="Unassembled WGS sequence"/>
</dbReference>
<evidence type="ECO:0000256" key="1">
    <source>
        <dbReference type="SAM" id="MobiDB-lite"/>
    </source>
</evidence>
<name>A0A7J7CIP5_TRIWF</name>
<reference evidence="2 3" key="1">
    <citation type="journal article" date="2020" name="Nat. Commun.">
        <title>Genome of Tripterygium wilfordii and identification of cytochrome P450 involved in triptolide biosynthesis.</title>
        <authorList>
            <person name="Tu L."/>
            <person name="Su P."/>
            <person name="Zhang Z."/>
            <person name="Gao L."/>
            <person name="Wang J."/>
            <person name="Hu T."/>
            <person name="Zhou J."/>
            <person name="Zhang Y."/>
            <person name="Zhao Y."/>
            <person name="Liu Y."/>
            <person name="Song Y."/>
            <person name="Tong Y."/>
            <person name="Lu Y."/>
            <person name="Yang J."/>
            <person name="Xu C."/>
            <person name="Jia M."/>
            <person name="Peters R.J."/>
            <person name="Huang L."/>
            <person name="Gao W."/>
        </authorList>
    </citation>
    <scope>NUCLEOTIDE SEQUENCE [LARGE SCALE GENOMIC DNA]</scope>
    <source>
        <strain evidence="3">cv. XIE 37</strain>
        <tissue evidence="2">Leaf</tissue>
    </source>
</reference>
<feature type="region of interest" description="Disordered" evidence="1">
    <location>
        <begin position="1"/>
        <end position="24"/>
    </location>
</feature>
<comment type="caution">
    <text evidence="2">The sequence shown here is derived from an EMBL/GenBank/DDBJ whole genome shotgun (WGS) entry which is preliminary data.</text>
</comment>
<dbReference type="EMBL" id="JAAARO010000016">
    <property type="protein sequence ID" value="KAF5733891.1"/>
    <property type="molecule type" value="Genomic_DNA"/>
</dbReference>
<evidence type="ECO:0000313" key="3">
    <source>
        <dbReference type="Proteomes" id="UP000593562"/>
    </source>
</evidence>
<gene>
    <name evidence="2" type="ORF">HS088_TW16G00332</name>
</gene>
<dbReference type="InParanoid" id="A0A7J7CIP5"/>
<accession>A0A7J7CIP5</accession>
<sequence length="110" mass="12633">MYSKRTGQMDEPGSGPIRTSDRLRRRPKVYGRTYLYNYYSPKIIRPRKTKTKTRTAASRIAQLLRPGNRPVRSSMLIIQLQPTFGVPPERGGLTLILKITLIVLDQMTKT</sequence>
<proteinExistence type="predicted"/>
<keyword evidence="3" id="KW-1185">Reference proteome</keyword>
<evidence type="ECO:0000313" key="2">
    <source>
        <dbReference type="EMBL" id="KAF5733891.1"/>
    </source>
</evidence>
<protein>
    <submittedName>
        <fullName evidence="2">Uncharacterized protein</fullName>
    </submittedName>
</protein>